<evidence type="ECO:0000313" key="1">
    <source>
        <dbReference type="EMBL" id="MDP9845477.1"/>
    </source>
</evidence>
<evidence type="ECO:0000313" key="2">
    <source>
        <dbReference type="Proteomes" id="UP001225356"/>
    </source>
</evidence>
<organism evidence="1 2">
    <name type="scientific">Streptosporangium lutulentum</name>
    <dbReference type="NCBI Taxonomy" id="1461250"/>
    <lineage>
        <taxon>Bacteria</taxon>
        <taxon>Bacillati</taxon>
        <taxon>Actinomycetota</taxon>
        <taxon>Actinomycetes</taxon>
        <taxon>Streptosporangiales</taxon>
        <taxon>Streptosporangiaceae</taxon>
        <taxon>Streptosporangium</taxon>
    </lineage>
</organism>
<dbReference type="EMBL" id="JAUSQU010000001">
    <property type="protein sequence ID" value="MDP9845477.1"/>
    <property type="molecule type" value="Genomic_DNA"/>
</dbReference>
<proteinExistence type="predicted"/>
<accession>A0ABT9QFC2</accession>
<dbReference type="Proteomes" id="UP001225356">
    <property type="component" value="Unassembled WGS sequence"/>
</dbReference>
<comment type="caution">
    <text evidence="1">The sequence shown here is derived from an EMBL/GenBank/DDBJ whole genome shotgun (WGS) entry which is preliminary data.</text>
</comment>
<sequence>MTTTFSLGRTALGLNVGMTVYEVAAQLPEVPVLRAHCRALAMLNAILSPEREYRYHSYDAHWASAEEMASMSNGSGDEYSIVFSDAGVYIRGFDHESPMSPWAHEDGELWPGVIDAVPEVFQAQMNEPAFMMEGTPSVTACLWRTTSGIRWCTGEIEFPDRRPDPDGADWLFALLTDRSAGAYRSFASDYFETKTPLDAIEHVYALRPLSDKVVQALNPKINMVELVKDITEIGYPNAPVG</sequence>
<keyword evidence="2" id="KW-1185">Reference proteome</keyword>
<gene>
    <name evidence="1" type="ORF">J2853_004688</name>
</gene>
<name>A0ABT9QFC2_9ACTN</name>
<dbReference type="RefSeq" id="WP_307561153.1">
    <property type="nucleotide sequence ID" value="NZ_JAUSQU010000001.1"/>
</dbReference>
<reference evidence="1 2" key="1">
    <citation type="submission" date="2023-07" db="EMBL/GenBank/DDBJ databases">
        <title>Sequencing the genomes of 1000 actinobacteria strains.</title>
        <authorList>
            <person name="Klenk H.-P."/>
        </authorList>
    </citation>
    <scope>NUCLEOTIDE SEQUENCE [LARGE SCALE GENOMIC DNA]</scope>
    <source>
        <strain evidence="1 2">DSM 46740</strain>
    </source>
</reference>
<protein>
    <submittedName>
        <fullName evidence="1">Uncharacterized protein</fullName>
    </submittedName>
</protein>